<evidence type="ECO:0000256" key="9">
    <source>
        <dbReference type="SAM" id="MobiDB-lite"/>
    </source>
</evidence>
<evidence type="ECO:0000256" key="1">
    <source>
        <dbReference type="ARBA" id="ARBA00004123"/>
    </source>
</evidence>
<dbReference type="GO" id="GO:0005634">
    <property type="term" value="C:nucleus"/>
    <property type="evidence" value="ECO:0007669"/>
    <property type="project" value="UniProtKB-SubCell"/>
</dbReference>
<keyword evidence="4 12" id="KW-0346">Stress response</keyword>
<dbReference type="PANTHER" id="PTHR10015:SF338">
    <property type="entry name" value="HEAT STRESS TRANSCRIPTION FACTOR A-2"/>
    <property type="match status" value="1"/>
</dbReference>
<dbReference type="SUPFAM" id="SSF46785">
    <property type="entry name" value="Winged helix' DNA-binding domain"/>
    <property type="match status" value="1"/>
</dbReference>
<evidence type="ECO:0000256" key="6">
    <source>
        <dbReference type="ARBA" id="ARBA00023163"/>
    </source>
</evidence>
<dbReference type="GO" id="GO:0006357">
    <property type="term" value="P:regulation of transcription by RNA polymerase II"/>
    <property type="evidence" value="ECO:0007669"/>
    <property type="project" value="TreeGrafter"/>
</dbReference>
<dbReference type="PANTHER" id="PTHR10015">
    <property type="entry name" value="HEAT SHOCK TRANSCRIPTION FACTOR"/>
    <property type="match status" value="1"/>
</dbReference>
<evidence type="ECO:0000256" key="7">
    <source>
        <dbReference type="ARBA" id="ARBA00023242"/>
    </source>
</evidence>
<feature type="region of interest" description="Disordered" evidence="9">
    <location>
        <begin position="18"/>
        <end position="49"/>
    </location>
</feature>
<feature type="domain" description="HSF-type DNA-binding" evidence="10">
    <location>
        <begin position="92"/>
        <end position="116"/>
    </location>
</feature>
<dbReference type="RefSeq" id="XP_021277493.1">
    <property type="nucleotide sequence ID" value="XM_021421818.1"/>
</dbReference>
<dbReference type="Gene3D" id="1.10.10.10">
    <property type="entry name" value="Winged helix-like DNA-binding domain superfamily/Winged helix DNA-binding domain"/>
    <property type="match status" value="1"/>
</dbReference>
<keyword evidence="2" id="KW-0597">Phosphoprotein</keyword>
<evidence type="ECO:0000313" key="11">
    <source>
        <dbReference type="Proteomes" id="UP000504621"/>
    </source>
</evidence>
<keyword evidence="6" id="KW-0804">Transcription</keyword>
<protein>
    <submittedName>
        <fullName evidence="12">Heat shock factor protein HSF30</fullName>
    </submittedName>
</protein>
<dbReference type="InterPro" id="IPR036390">
    <property type="entry name" value="WH_DNA-bd_sf"/>
</dbReference>
<dbReference type="GeneID" id="110411589"/>
<dbReference type="InterPro" id="IPR036388">
    <property type="entry name" value="WH-like_DNA-bd_sf"/>
</dbReference>
<dbReference type="OrthoDB" id="60033at2759"/>
<accession>A0A6J0ZRR8</accession>
<keyword evidence="7" id="KW-0539">Nucleus</keyword>
<organism evidence="11 12">
    <name type="scientific">Herrania umbratica</name>
    <dbReference type="NCBI Taxonomy" id="108875"/>
    <lineage>
        <taxon>Eukaryota</taxon>
        <taxon>Viridiplantae</taxon>
        <taxon>Streptophyta</taxon>
        <taxon>Embryophyta</taxon>
        <taxon>Tracheophyta</taxon>
        <taxon>Spermatophyta</taxon>
        <taxon>Magnoliopsida</taxon>
        <taxon>eudicotyledons</taxon>
        <taxon>Gunneridae</taxon>
        <taxon>Pentapetalae</taxon>
        <taxon>rosids</taxon>
        <taxon>malvids</taxon>
        <taxon>Malvales</taxon>
        <taxon>Malvaceae</taxon>
        <taxon>Byttnerioideae</taxon>
        <taxon>Herrania</taxon>
    </lineage>
</organism>
<dbReference type="GO" id="GO:0003700">
    <property type="term" value="F:DNA-binding transcription factor activity"/>
    <property type="evidence" value="ECO:0007669"/>
    <property type="project" value="InterPro"/>
</dbReference>
<proteinExistence type="inferred from homology"/>
<comment type="similarity">
    <text evidence="8">Belongs to the HSF family. Class A subfamily.</text>
</comment>
<dbReference type="AlphaFoldDB" id="A0A6J0ZRR8"/>
<keyword evidence="11" id="KW-1185">Reference proteome</keyword>
<evidence type="ECO:0000256" key="5">
    <source>
        <dbReference type="ARBA" id="ARBA00023125"/>
    </source>
</evidence>
<reference evidence="12" key="1">
    <citation type="submission" date="2025-08" db="UniProtKB">
        <authorList>
            <consortium name="RefSeq"/>
        </authorList>
    </citation>
    <scope>IDENTIFICATION</scope>
    <source>
        <tissue evidence="12">Leaf</tissue>
    </source>
</reference>
<evidence type="ECO:0000256" key="2">
    <source>
        <dbReference type="ARBA" id="ARBA00022553"/>
    </source>
</evidence>
<dbReference type="Proteomes" id="UP000504621">
    <property type="component" value="Unplaced"/>
</dbReference>
<feature type="compositionally biased region" description="Low complexity" evidence="9">
    <location>
        <begin position="22"/>
        <end position="35"/>
    </location>
</feature>
<dbReference type="GO" id="GO:0034605">
    <property type="term" value="P:cellular response to heat"/>
    <property type="evidence" value="ECO:0007669"/>
    <property type="project" value="TreeGrafter"/>
</dbReference>
<keyword evidence="5" id="KW-0238">DNA-binding</keyword>
<evidence type="ECO:0000256" key="3">
    <source>
        <dbReference type="ARBA" id="ARBA00023015"/>
    </source>
</evidence>
<dbReference type="InterPro" id="IPR000232">
    <property type="entry name" value="HSF_DNA-bd"/>
</dbReference>
<dbReference type="Pfam" id="PF00447">
    <property type="entry name" value="HSF_DNA-bind"/>
    <property type="match status" value="1"/>
</dbReference>
<name>A0A6J0ZRR8_9ROSI</name>
<comment type="subcellular location">
    <subcellularLocation>
        <location evidence="1">Nucleus</location>
    </subcellularLocation>
</comment>
<keyword evidence="3" id="KW-0805">Transcription regulation</keyword>
<dbReference type="PROSITE" id="PS00434">
    <property type="entry name" value="HSF_DOMAIN"/>
    <property type="match status" value="1"/>
</dbReference>
<sequence length="397" mass="44644">MEGVVIKDEETVTFAAGTAGLSSSSSSSASSSSSSNVTPQPMEGLNEVGPPPFLTKTFEMVEDPSTDLVVSWSKARNSFIVWDSHKFSTTLLPRYFKHSNFSSFIRQLNTYGFRKVDPDRWEFASEGFLGGQKHLLKTIKRRRNILQSSQQQGEGGCVELGQFGLEGELERLRRDRSVLLAEIVRLRQQQQHSRDQIVAVDGRLQSTERKQQQIMTFLAKALRNPTFFQQFAQKKQMQGVEIGRKRRLTANPSIENLQEEAIPVVVDTEQVLNYANQEQEELATIESEIETFFSSALDNESSSEIKDPITSSVPTSGGANLGSVNDTIWEEFISDDLIASELEEEIVVSDQAEVDVEVEDLAVNPEDWGDDLRDLVDQMGYLRRTNGQKFIRNLFNS</sequence>
<dbReference type="FunFam" id="1.10.10.10:FF:000057">
    <property type="entry name" value="Heat shock transcription factor 1"/>
    <property type="match status" value="1"/>
</dbReference>
<evidence type="ECO:0000313" key="12">
    <source>
        <dbReference type="RefSeq" id="XP_021277493.1"/>
    </source>
</evidence>
<evidence type="ECO:0000256" key="8">
    <source>
        <dbReference type="ARBA" id="ARBA00061350"/>
    </source>
</evidence>
<dbReference type="SMART" id="SM00415">
    <property type="entry name" value="HSF"/>
    <property type="match status" value="1"/>
</dbReference>
<dbReference type="GO" id="GO:0000978">
    <property type="term" value="F:RNA polymerase II cis-regulatory region sequence-specific DNA binding"/>
    <property type="evidence" value="ECO:0007669"/>
    <property type="project" value="TreeGrafter"/>
</dbReference>
<dbReference type="PRINTS" id="PR00056">
    <property type="entry name" value="HSFDOMAIN"/>
</dbReference>
<evidence type="ECO:0000259" key="10">
    <source>
        <dbReference type="PROSITE" id="PS00434"/>
    </source>
</evidence>
<gene>
    <name evidence="12" type="primary">LOC110411589</name>
</gene>
<evidence type="ECO:0000256" key="4">
    <source>
        <dbReference type="ARBA" id="ARBA00023016"/>
    </source>
</evidence>